<reference evidence="1 2" key="1">
    <citation type="submission" date="2019-06" db="EMBL/GenBank/DDBJ databases">
        <authorList>
            <person name="Jiang L."/>
        </authorList>
    </citation>
    <scope>NUCLEOTIDE SEQUENCE [LARGE SCALE GENOMIC DNA]</scope>
    <source>
        <strain evidence="1 2">YIM 48858</strain>
    </source>
</reference>
<dbReference type="OrthoDB" id="54411at2"/>
<gene>
    <name evidence="1" type="ORF">FHG71_15640</name>
</gene>
<accession>A0A5C4NBY3</accession>
<sequence>MAVLPFHYLADSPSDVLADGLVDEITSALSRVHEFHVIARQSAFALRDQRPDARTAARILGAEYLVEGTIRRSGERLRVGVSLLNAAGHTLWSDRFEDTVGDLFELQDRIATQVAGQLPGKVRAAEIACVDRDCTVTNESRALVLRALPHFWAHRCEENAKAIELLSRAIAVDAHDVRALAYKAWAVVQQPSYMWSEDAAADRAEAFCLASLAAERVEDDASALVAISAAHSMAVADSARALAFVRRALDLDPNNAWGRLRLGWALVYDGRPAEALVEFDRAKRLSPLDPFLFNMRIGAAGAQAELGNYDLAIRMIHEALMNTPGITWAYRLLASLYGRIGDVENATAAARKLLESHPGLTMEKLAASVPPAVAERNPAYLKGLRAAGIQ</sequence>
<keyword evidence="2" id="KW-1185">Reference proteome</keyword>
<organism evidence="1 2">
    <name type="scientific">Rubellimicrobium roseum</name>
    <dbReference type="NCBI Taxonomy" id="687525"/>
    <lineage>
        <taxon>Bacteria</taxon>
        <taxon>Pseudomonadati</taxon>
        <taxon>Pseudomonadota</taxon>
        <taxon>Alphaproteobacteria</taxon>
        <taxon>Rhodobacterales</taxon>
        <taxon>Roseobacteraceae</taxon>
        <taxon>Rubellimicrobium</taxon>
    </lineage>
</organism>
<dbReference type="Gene3D" id="1.25.40.10">
    <property type="entry name" value="Tetratricopeptide repeat domain"/>
    <property type="match status" value="1"/>
</dbReference>
<dbReference type="Gene3D" id="3.40.50.10070">
    <property type="entry name" value="TolB, N-terminal domain"/>
    <property type="match status" value="1"/>
</dbReference>
<dbReference type="Proteomes" id="UP000305709">
    <property type="component" value="Unassembled WGS sequence"/>
</dbReference>
<evidence type="ECO:0000313" key="2">
    <source>
        <dbReference type="Proteomes" id="UP000305709"/>
    </source>
</evidence>
<evidence type="ECO:0000313" key="1">
    <source>
        <dbReference type="EMBL" id="TNC67536.1"/>
    </source>
</evidence>
<name>A0A5C4NBY3_9RHOB</name>
<dbReference type="EMBL" id="VDFV01000028">
    <property type="protein sequence ID" value="TNC67536.1"/>
    <property type="molecule type" value="Genomic_DNA"/>
</dbReference>
<dbReference type="SMART" id="SM00028">
    <property type="entry name" value="TPR"/>
    <property type="match status" value="4"/>
</dbReference>
<dbReference type="InterPro" id="IPR019734">
    <property type="entry name" value="TPR_rpt"/>
</dbReference>
<protein>
    <submittedName>
        <fullName evidence="1">Tetratricopeptide repeat protein</fullName>
    </submittedName>
</protein>
<dbReference type="PANTHER" id="PTHR12558:SF33">
    <property type="entry name" value="BLL7664 PROTEIN"/>
    <property type="match status" value="1"/>
</dbReference>
<dbReference type="SUPFAM" id="SSF48452">
    <property type="entry name" value="TPR-like"/>
    <property type="match status" value="1"/>
</dbReference>
<dbReference type="InterPro" id="IPR011990">
    <property type="entry name" value="TPR-like_helical_dom_sf"/>
</dbReference>
<dbReference type="PANTHER" id="PTHR12558">
    <property type="entry name" value="CELL DIVISION CYCLE 16,23,27"/>
    <property type="match status" value="1"/>
</dbReference>
<comment type="caution">
    <text evidence="1">The sequence shown here is derived from an EMBL/GenBank/DDBJ whole genome shotgun (WGS) entry which is preliminary data.</text>
</comment>
<proteinExistence type="predicted"/>
<dbReference type="AlphaFoldDB" id="A0A5C4NBY3"/>
<dbReference type="RefSeq" id="WP_139082639.1">
    <property type="nucleotide sequence ID" value="NZ_VDFV01000028.1"/>
</dbReference>
<dbReference type="SUPFAM" id="SSF52964">
    <property type="entry name" value="TolB, N-terminal domain"/>
    <property type="match status" value="1"/>
</dbReference>